<evidence type="ECO:0000256" key="14">
    <source>
        <dbReference type="ARBA" id="ARBA00034808"/>
    </source>
</evidence>
<reference evidence="19 20" key="1">
    <citation type="submission" date="2016-11" db="EMBL/GenBank/DDBJ databases">
        <authorList>
            <person name="Jaros S."/>
            <person name="Januszkiewicz K."/>
            <person name="Wedrychowicz H."/>
        </authorList>
    </citation>
    <scope>NUCLEOTIDE SEQUENCE [LARGE SCALE GENOMIC DNA]</scope>
    <source>
        <strain evidence="19 20">DSM 9705</strain>
    </source>
</reference>
<dbReference type="OrthoDB" id="9810135at2"/>
<dbReference type="GO" id="GO:0005524">
    <property type="term" value="F:ATP binding"/>
    <property type="evidence" value="ECO:0007669"/>
    <property type="project" value="UniProtKB-UniRule"/>
</dbReference>
<evidence type="ECO:0000256" key="6">
    <source>
        <dbReference type="ARBA" id="ARBA00022806"/>
    </source>
</evidence>
<evidence type="ECO:0000256" key="8">
    <source>
        <dbReference type="ARBA" id="ARBA00022840"/>
    </source>
</evidence>
<dbReference type="GO" id="GO:0046872">
    <property type="term" value="F:metal ion binding"/>
    <property type="evidence" value="ECO:0007669"/>
    <property type="project" value="UniProtKB-KW"/>
</dbReference>
<dbReference type="GO" id="GO:0016887">
    <property type="term" value="F:ATP hydrolysis activity"/>
    <property type="evidence" value="ECO:0007669"/>
    <property type="project" value="RHEA"/>
</dbReference>
<evidence type="ECO:0000313" key="20">
    <source>
        <dbReference type="Proteomes" id="UP000184139"/>
    </source>
</evidence>
<keyword evidence="1" id="KW-0540">Nuclease</keyword>
<dbReference type="GO" id="GO:0003677">
    <property type="term" value="F:DNA binding"/>
    <property type="evidence" value="ECO:0007669"/>
    <property type="project" value="UniProtKB-KW"/>
</dbReference>
<evidence type="ECO:0000256" key="13">
    <source>
        <dbReference type="ARBA" id="ARBA00034617"/>
    </source>
</evidence>
<dbReference type="GO" id="GO:0043138">
    <property type="term" value="F:3'-5' DNA helicase activity"/>
    <property type="evidence" value="ECO:0007669"/>
    <property type="project" value="UniProtKB-EC"/>
</dbReference>
<dbReference type="InterPro" id="IPR011335">
    <property type="entry name" value="Restrct_endonuc-II-like"/>
</dbReference>
<keyword evidence="5 16" id="KW-0378">Hydrolase</keyword>
<sequence length="1182" mass="130703">MSGPDNFDPFWSPILPGINLIEASAGTGKTFSIVMLVLRAVVELGLKIDEIQVVTYTSAATDELRERVRARLLEARQQVAEDATKQRKHAGGDDRLADWLAAAGPDGRVRQRLDLALLDIDRAPIQTIHAFCQTVLQEQALESGQLFDLEVTADVTAIRDRLVEDFWRTRLYPLAPRYARLVCSSFAGPAQLYRSIAGAENLLCDVLPPPLSIHDACSEIDLSLASLRTWWSAGGRGLLDWLVEMRRGGYLLAAAADDLPRLADELVGSLEQDLAPTAETVAWMTEAALLASLSGKRLRSQERKNEILATAPLSGGIVDTYLAAVAGLLCALRVELAHFLRSGLSVGVRHRGLIGFDDLITGLAEAVSKPSGASLCNQVGARYRMALIDEFQDTDSGQWSIFSRLFGTGKHYLYLIGDPKQAIYRFRGADIYSYFRARQQADRRLTLQYNYRAHPGLMTAVNRLLHDVPIAGQLYRPVQPAKTADQGRLVESGGDEAGLIYCQLGPALNDKHWSSETAGEAIGAWVVGEVARLLGDGGPRCLAEVAGDGGKGRTLHPEDIAVLVRSNGEAAVYQQRFRRLGIPAVVTGRHSVFQTSECESLLQVLPAIVRPTDRDLLKTALSCDWFGLDGAQHYRIGADDAALSVIQQRFHLYLTRWREQGFLPMFTGLLRDEQIHLALAHRPDARRRLTNIQHLAELIQQHQRRGHLSCDQTVSWLQRAAEGNEVVEDALVRLADDGRALQVVTMHSAKGLEFAVVFCPSLLTPSYQHRDLSVVFAHDETGRRVCDLGSEHFAAHRERELDEEREENLRLAYVAITRATLRCYLLWADIAGHGQRPSSFTSPLGQLLFAGMAADYADQVARLQNLGSRESCGYRLIEALPPVSYRPHAIGGSLAGPRPRGVRSLQPVRTRTSFSALAMLGGRHTAERAVAAFDEGTATSGDEAETPLPSGARFGSVVHEILEEYDFGELAGDDIDERLLADRCRSFGLAVAIPALRELLRRCVTTPLLPGRERAPNFSLADLDGRWLVKEMAFTLSLASGSTQQINELLTVDPACSPLSHRDIGGYLTGFIDLLCRHDGRYYLIDYKTNQLGGDDAYGPESLLAAMRSHHYGLQYWLYTVVLHRSLRRWLPDYRYERHFGGVFYPFLRGMHPDSPGDSVYFTVPDGDRVVRLERCFAGGNR</sequence>
<comment type="catalytic activity">
    <reaction evidence="15">
        <text>ATP + H2O = ADP + phosphate + H(+)</text>
        <dbReference type="Rhea" id="RHEA:13065"/>
        <dbReference type="ChEBI" id="CHEBI:15377"/>
        <dbReference type="ChEBI" id="CHEBI:15378"/>
        <dbReference type="ChEBI" id="CHEBI:30616"/>
        <dbReference type="ChEBI" id="CHEBI:43474"/>
        <dbReference type="ChEBI" id="CHEBI:456216"/>
        <dbReference type="EC" id="5.6.2.4"/>
    </reaction>
</comment>
<keyword evidence="8 16" id="KW-0067">ATP-binding</keyword>
<dbReference type="Pfam" id="PF13361">
    <property type="entry name" value="UvrD_C"/>
    <property type="match status" value="2"/>
</dbReference>
<protein>
    <recommendedName>
        <fullName evidence="14">DNA 3'-5' helicase</fullName>
        <ecNumber evidence="14">5.6.2.4</ecNumber>
    </recommendedName>
</protein>
<dbReference type="STRING" id="1121409.SAMN02745124_01933"/>
<dbReference type="Gene3D" id="1.10.486.10">
    <property type="entry name" value="PCRA, domain 4"/>
    <property type="match status" value="1"/>
</dbReference>
<dbReference type="Gene3D" id="3.90.320.10">
    <property type="match status" value="1"/>
</dbReference>
<gene>
    <name evidence="19" type="ORF">SAMN02745124_01933</name>
</gene>
<dbReference type="NCBIfam" id="TIGR00609">
    <property type="entry name" value="recB"/>
    <property type="match status" value="1"/>
</dbReference>
<comment type="catalytic activity">
    <reaction evidence="13">
        <text>Couples ATP hydrolysis with the unwinding of duplex DNA by translocating in the 3'-5' direction.</text>
        <dbReference type="EC" id="5.6.2.4"/>
    </reaction>
</comment>
<dbReference type="Pfam" id="PF00580">
    <property type="entry name" value="UvrD-helicase"/>
    <property type="match status" value="2"/>
</dbReference>
<dbReference type="InterPro" id="IPR038726">
    <property type="entry name" value="PDDEXK_AddAB-type"/>
</dbReference>
<evidence type="ECO:0000256" key="3">
    <source>
        <dbReference type="ARBA" id="ARBA00022741"/>
    </source>
</evidence>
<organism evidence="19 20">
    <name type="scientific">Desulfofustis glycolicus DSM 9705</name>
    <dbReference type="NCBI Taxonomy" id="1121409"/>
    <lineage>
        <taxon>Bacteria</taxon>
        <taxon>Pseudomonadati</taxon>
        <taxon>Thermodesulfobacteriota</taxon>
        <taxon>Desulfobulbia</taxon>
        <taxon>Desulfobulbales</taxon>
        <taxon>Desulfocapsaceae</taxon>
        <taxon>Desulfofustis</taxon>
    </lineage>
</organism>
<evidence type="ECO:0000256" key="11">
    <source>
        <dbReference type="ARBA" id="ARBA00023204"/>
    </source>
</evidence>
<keyword evidence="20" id="KW-1185">Reference proteome</keyword>
<keyword evidence="7" id="KW-0269">Exonuclease</keyword>
<proteinExistence type="inferred from homology"/>
<keyword evidence="3 16" id="KW-0547">Nucleotide-binding</keyword>
<dbReference type="AlphaFoldDB" id="A0A1M5VUJ8"/>
<keyword evidence="4" id="KW-0227">DNA damage</keyword>
<keyword evidence="2" id="KW-0479">Metal-binding</keyword>
<accession>A0A1M5VUJ8</accession>
<dbReference type="EC" id="5.6.2.4" evidence="14"/>
<dbReference type="InterPro" id="IPR011604">
    <property type="entry name" value="PDDEXK-like_dom_sf"/>
</dbReference>
<dbReference type="HAMAP" id="MF_01485">
    <property type="entry name" value="RecB"/>
    <property type="match status" value="1"/>
</dbReference>
<keyword evidence="9" id="KW-0460">Magnesium</keyword>
<dbReference type="InterPro" id="IPR000212">
    <property type="entry name" value="DNA_helicase_UvrD/REP"/>
</dbReference>
<dbReference type="GO" id="GO:0008854">
    <property type="term" value="F:exodeoxyribonuclease V activity"/>
    <property type="evidence" value="ECO:0007669"/>
    <property type="project" value="InterPro"/>
</dbReference>
<dbReference type="CDD" id="cd22352">
    <property type="entry name" value="RecB_C-like"/>
    <property type="match status" value="1"/>
</dbReference>
<dbReference type="InterPro" id="IPR014016">
    <property type="entry name" value="UvrD-like_ATP-bd"/>
</dbReference>
<feature type="domain" description="UvrD-like helicase ATP-binding" evidence="17">
    <location>
        <begin position="2"/>
        <end position="454"/>
    </location>
</feature>
<dbReference type="GO" id="GO:0005829">
    <property type="term" value="C:cytosol"/>
    <property type="evidence" value="ECO:0007669"/>
    <property type="project" value="TreeGrafter"/>
</dbReference>
<evidence type="ECO:0000256" key="9">
    <source>
        <dbReference type="ARBA" id="ARBA00022842"/>
    </source>
</evidence>
<dbReference type="Gene3D" id="1.10.3170.10">
    <property type="entry name" value="Recbcd, chain B, domain 2"/>
    <property type="match status" value="1"/>
</dbReference>
<evidence type="ECO:0000256" key="1">
    <source>
        <dbReference type="ARBA" id="ARBA00022722"/>
    </source>
</evidence>
<evidence type="ECO:0000256" key="7">
    <source>
        <dbReference type="ARBA" id="ARBA00022839"/>
    </source>
</evidence>
<dbReference type="PANTHER" id="PTHR11070">
    <property type="entry name" value="UVRD / RECB / PCRA DNA HELICASE FAMILY MEMBER"/>
    <property type="match status" value="1"/>
</dbReference>
<feature type="binding site" evidence="16">
    <location>
        <begin position="23"/>
        <end position="30"/>
    </location>
    <ligand>
        <name>ATP</name>
        <dbReference type="ChEBI" id="CHEBI:30616"/>
    </ligand>
</feature>
<evidence type="ECO:0000256" key="4">
    <source>
        <dbReference type="ARBA" id="ARBA00022763"/>
    </source>
</evidence>
<dbReference type="PROSITE" id="PS51198">
    <property type="entry name" value="UVRD_HELICASE_ATP_BIND"/>
    <property type="match status" value="1"/>
</dbReference>
<evidence type="ECO:0000259" key="17">
    <source>
        <dbReference type="PROSITE" id="PS51198"/>
    </source>
</evidence>
<dbReference type="PROSITE" id="PS51217">
    <property type="entry name" value="UVRD_HELICASE_CTER"/>
    <property type="match status" value="1"/>
</dbReference>
<keyword evidence="12" id="KW-0413">Isomerase</keyword>
<evidence type="ECO:0000259" key="18">
    <source>
        <dbReference type="PROSITE" id="PS51217"/>
    </source>
</evidence>
<dbReference type="Proteomes" id="UP000184139">
    <property type="component" value="Unassembled WGS sequence"/>
</dbReference>
<evidence type="ECO:0000256" key="5">
    <source>
        <dbReference type="ARBA" id="ARBA00022801"/>
    </source>
</evidence>
<keyword evidence="11" id="KW-0234">DNA repair</keyword>
<evidence type="ECO:0000256" key="15">
    <source>
        <dbReference type="ARBA" id="ARBA00048988"/>
    </source>
</evidence>
<name>A0A1M5VUJ8_9BACT</name>
<dbReference type="InterPro" id="IPR027417">
    <property type="entry name" value="P-loop_NTPase"/>
</dbReference>
<evidence type="ECO:0000256" key="2">
    <source>
        <dbReference type="ARBA" id="ARBA00022723"/>
    </source>
</evidence>
<keyword evidence="6 16" id="KW-0347">Helicase</keyword>
<dbReference type="EMBL" id="FQXS01000009">
    <property type="protein sequence ID" value="SHH78969.1"/>
    <property type="molecule type" value="Genomic_DNA"/>
</dbReference>
<dbReference type="InterPro" id="IPR004586">
    <property type="entry name" value="RecB"/>
</dbReference>
<dbReference type="PANTHER" id="PTHR11070:SF23">
    <property type="entry name" value="RECBCD ENZYME SUBUNIT RECB"/>
    <property type="match status" value="1"/>
</dbReference>
<evidence type="ECO:0000256" key="16">
    <source>
        <dbReference type="PROSITE-ProRule" id="PRU00560"/>
    </source>
</evidence>
<dbReference type="GO" id="GO:0009338">
    <property type="term" value="C:exodeoxyribonuclease V complex"/>
    <property type="evidence" value="ECO:0007669"/>
    <property type="project" value="TreeGrafter"/>
</dbReference>
<dbReference type="Pfam" id="PF12705">
    <property type="entry name" value="PDDEXK_1"/>
    <property type="match status" value="1"/>
</dbReference>
<dbReference type="SUPFAM" id="SSF52540">
    <property type="entry name" value="P-loop containing nucleoside triphosphate hydrolases"/>
    <property type="match status" value="1"/>
</dbReference>
<dbReference type="Gene3D" id="3.40.50.300">
    <property type="entry name" value="P-loop containing nucleotide triphosphate hydrolases"/>
    <property type="match status" value="2"/>
</dbReference>
<evidence type="ECO:0000313" key="19">
    <source>
        <dbReference type="EMBL" id="SHH78969.1"/>
    </source>
</evidence>
<feature type="domain" description="UvrD-like helicase C-terminal" evidence="18">
    <location>
        <begin position="468"/>
        <end position="751"/>
    </location>
</feature>
<keyword evidence="10" id="KW-0238">DNA-binding</keyword>
<evidence type="ECO:0000256" key="10">
    <source>
        <dbReference type="ARBA" id="ARBA00023125"/>
    </source>
</evidence>
<dbReference type="RefSeq" id="WP_073375557.1">
    <property type="nucleotide sequence ID" value="NZ_FQXS01000009.1"/>
</dbReference>
<dbReference type="GO" id="GO:0000725">
    <property type="term" value="P:recombinational repair"/>
    <property type="evidence" value="ECO:0007669"/>
    <property type="project" value="TreeGrafter"/>
</dbReference>
<evidence type="ECO:0000256" key="12">
    <source>
        <dbReference type="ARBA" id="ARBA00023235"/>
    </source>
</evidence>
<dbReference type="InterPro" id="IPR014017">
    <property type="entry name" value="DNA_helicase_UvrD-like_C"/>
</dbReference>
<dbReference type="SUPFAM" id="SSF52980">
    <property type="entry name" value="Restriction endonuclease-like"/>
    <property type="match status" value="1"/>
</dbReference>